<dbReference type="Gene3D" id="2.60.120.200">
    <property type="match status" value="1"/>
</dbReference>
<dbReference type="InterPro" id="IPR013320">
    <property type="entry name" value="ConA-like_dom_sf"/>
</dbReference>
<dbReference type="PANTHER" id="PTHR42535">
    <property type="entry name" value="OOKINETE PROTEIN, PUTATIVE-RELATED"/>
    <property type="match status" value="1"/>
</dbReference>
<name>A0A1J1HDF0_PLARL</name>
<gene>
    <name evidence="2" type="ORF">PRELSG_0200200</name>
</gene>
<dbReference type="RefSeq" id="XP_028535463.1">
    <property type="nucleotide sequence ID" value="XM_028679734.1"/>
</dbReference>
<dbReference type="Proteomes" id="UP000220158">
    <property type="component" value="Chromosome 2"/>
</dbReference>
<keyword evidence="3" id="KW-1185">Reference proteome</keyword>
<feature type="domain" description="DUF8019" evidence="1">
    <location>
        <begin position="277"/>
        <end position="353"/>
    </location>
</feature>
<organism evidence="2 3">
    <name type="scientific">Plasmodium relictum</name>
    <dbReference type="NCBI Taxonomy" id="85471"/>
    <lineage>
        <taxon>Eukaryota</taxon>
        <taxon>Sar</taxon>
        <taxon>Alveolata</taxon>
        <taxon>Apicomplexa</taxon>
        <taxon>Aconoidasida</taxon>
        <taxon>Haemosporida</taxon>
        <taxon>Plasmodiidae</taxon>
        <taxon>Plasmodium</taxon>
        <taxon>Plasmodium (Haemamoeba)</taxon>
    </lineage>
</organism>
<dbReference type="KEGG" id="prel:PRELSG_0200200"/>
<dbReference type="AlphaFoldDB" id="A0A1J1HDF0"/>
<dbReference type="PANTHER" id="PTHR42535:SF2">
    <property type="entry name" value="CHROMOSOME UNDETERMINED SCAFFOLD_146, WHOLE GENOME SHOTGUN SEQUENCE"/>
    <property type="match status" value="1"/>
</dbReference>
<dbReference type="OrthoDB" id="9987655at2759"/>
<evidence type="ECO:0000313" key="3">
    <source>
        <dbReference type="Proteomes" id="UP000220158"/>
    </source>
</evidence>
<evidence type="ECO:0000313" key="2">
    <source>
        <dbReference type="EMBL" id="CRH02976.1"/>
    </source>
</evidence>
<dbReference type="GeneID" id="39734420"/>
<dbReference type="SUPFAM" id="SSF49899">
    <property type="entry name" value="Concanavalin A-like lectins/glucanases"/>
    <property type="match status" value="1"/>
</dbReference>
<accession>A0A1J1HDF0</accession>
<reference evidence="2 3" key="1">
    <citation type="submission" date="2015-04" db="EMBL/GenBank/DDBJ databases">
        <authorList>
            <consortium name="Pathogen Informatics"/>
        </authorList>
    </citation>
    <scope>NUCLEOTIDE SEQUENCE [LARGE SCALE GENOMIC DNA]</scope>
    <source>
        <strain evidence="2 3">SGS1</strain>
    </source>
</reference>
<sequence length="358" mass="40695">MKAIIVIFTLFIFSYNIKLAKFEKSLFNYLSELSFNEPFEKLFENCLEIPNNLCLGGTTTPIISHSIPNGLVGRWTFDDVYALDYSSNQNHMHKFIRTGPSFNGHGYSGAFIGDISGFVPSGETLKTTEFTIVFWIYLLERSTSHFRNIISQIDNKEEKIAILLHPYITKISVRIIGEDNSNEGLSSIGYIPLRRWTNIAITLNEKQIEIYINGVFDNSVHLKNKIVEKGGNITIGKNNNYSSFNGYLDELHFYNRSLSISEIKSFSIPSITGIYDTDFVHIGCLSCDYDTAKSDNLCKKNYELCSLFNLYNGGIHYARVNGILTEKSNIWTSDISEDTIEKGENRIALCCKIYKDNI</sequence>
<evidence type="ECO:0000259" key="1">
    <source>
        <dbReference type="Pfam" id="PF26058"/>
    </source>
</evidence>
<dbReference type="Pfam" id="PF13385">
    <property type="entry name" value="Laminin_G_3"/>
    <property type="match status" value="1"/>
</dbReference>
<dbReference type="EMBL" id="LN835297">
    <property type="protein sequence ID" value="CRH02976.1"/>
    <property type="molecule type" value="Genomic_DNA"/>
</dbReference>
<proteinExistence type="predicted"/>
<dbReference type="VEuPathDB" id="PlasmoDB:PRELSG_0200200"/>
<dbReference type="InterPro" id="IPR058332">
    <property type="entry name" value="DUF8019"/>
</dbReference>
<dbReference type="Pfam" id="PF26058">
    <property type="entry name" value="DUF8019"/>
    <property type="match status" value="1"/>
</dbReference>
<protein>
    <recommendedName>
        <fullName evidence="1">DUF8019 domain-containing protein</fullName>
    </recommendedName>
</protein>